<evidence type="ECO:0008006" key="3">
    <source>
        <dbReference type="Google" id="ProtNLM"/>
    </source>
</evidence>
<organism evidence="1 2">
    <name type="scientific">Rhamnusium bicolor</name>
    <dbReference type="NCBI Taxonomy" id="1586634"/>
    <lineage>
        <taxon>Eukaryota</taxon>
        <taxon>Metazoa</taxon>
        <taxon>Ecdysozoa</taxon>
        <taxon>Arthropoda</taxon>
        <taxon>Hexapoda</taxon>
        <taxon>Insecta</taxon>
        <taxon>Pterygota</taxon>
        <taxon>Neoptera</taxon>
        <taxon>Endopterygota</taxon>
        <taxon>Coleoptera</taxon>
        <taxon>Polyphaga</taxon>
        <taxon>Cucujiformia</taxon>
        <taxon>Chrysomeloidea</taxon>
        <taxon>Cerambycidae</taxon>
        <taxon>Lepturinae</taxon>
        <taxon>Rhagiini</taxon>
        <taxon>Rhamnusium</taxon>
    </lineage>
</organism>
<dbReference type="AlphaFoldDB" id="A0AAV8YP21"/>
<gene>
    <name evidence="1" type="ORF">NQ314_007500</name>
</gene>
<protein>
    <recommendedName>
        <fullName evidence="3">Maturase K</fullName>
    </recommendedName>
</protein>
<comment type="caution">
    <text evidence="1">The sequence shown here is derived from an EMBL/GenBank/DDBJ whole genome shotgun (WGS) entry which is preliminary data.</text>
</comment>
<proteinExistence type="predicted"/>
<accession>A0AAV8YP21</accession>
<evidence type="ECO:0000313" key="1">
    <source>
        <dbReference type="EMBL" id="KAJ8952617.1"/>
    </source>
</evidence>
<keyword evidence="2" id="KW-1185">Reference proteome</keyword>
<name>A0AAV8YP21_9CUCU</name>
<dbReference type="PANTHER" id="PTHR33053">
    <property type="entry name" value="PROTEIN, PUTATIVE-RELATED"/>
    <property type="match status" value="1"/>
</dbReference>
<evidence type="ECO:0000313" key="2">
    <source>
        <dbReference type="Proteomes" id="UP001162156"/>
    </source>
</evidence>
<sequence>MIPLEFNRKPRSLDELQYWKATEYRTFLIYLGPLVLKDILDVAVYENFLAFHFSITILLSERLKKKI</sequence>
<dbReference type="EMBL" id="JANEYF010002011">
    <property type="protein sequence ID" value="KAJ8952617.1"/>
    <property type="molecule type" value="Genomic_DNA"/>
</dbReference>
<reference evidence="1" key="1">
    <citation type="journal article" date="2023" name="Insect Mol. Biol.">
        <title>Genome sequencing provides insights into the evolution of gene families encoding plant cell wall-degrading enzymes in longhorned beetles.</title>
        <authorList>
            <person name="Shin N.R."/>
            <person name="Okamura Y."/>
            <person name="Kirsch R."/>
            <person name="Pauchet Y."/>
        </authorList>
    </citation>
    <scope>NUCLEOTIDE SEQUENCE</scope>
    <source>
        <strain evidence="1">RBIC_L_NR</strain>
    </source>
</reference>
<dbReference type="Proteomes" id="UP001162156">
    <property type="component" value="Unassembled WGS sequence"/>
</dbReference>